<organism evidence="9 10">
    <name type="scientific">Acetohalobium arabaticum (strain ATCC 49924 / DSM 5501 / Z-7288)</name>
    <dbReference type="NCBI Taxonomy" id="574087"/>
    <lineage>
        <taxon>Bacteria</taxon>
        <taxon>Bacillati</taxon>
        <taxon>Bacillota</taxon>
        <taxon>Clostridia</taxon>
        <taxon>Halanaerobiales</taxon>
        <taxon>Halobacteroidaceae</taxon>
        <taxon>Acetohalobium</taxon>
    </lineage>
</organism>
<comment type="subcellular location">
    <subcellularLocation>
        <location evidence="1">Cell membrane</location>
        <topology evidence="1">Multi-pass membrane protein</topology>
    </subcellularLocation>
</comment>
<keyword evidence="6 7" id="KW-0472">Membrane</keyword>
<feature type="transmembrane region" description="Helical" evidence="7">
    <location>
        <begin position="6"/>
        <end position="23"/>
    </location>
</feature>
<dbReference type="AlphaFoldDB" id="D9QRA3"/>
<evidence type="ECO:0000256" key="2">
    <source>
        <dbReference type="ARBA" id="ARBA00006448"/>
    </source>
</evidence>
<evidence type="ECO:0000313" key="9">
    <source>
        <dbReference type="EMBL" id="ADL13044.1"/>
    </source>
</evidence>
<feature type="domain" description="YetF C-terminal" evidence="8">
    <location>
        <begin position="79"/>
        <end position="211"/>
    </location>
</feature>
<comment type="similarity">
    <text evidence="2">Belongs to the UPF0702 family.</text>
</comment>
<dbReference type="GO" id="GO:0005886">
    <property type="term" value="C:plasma membrane"/>
    <property type="evidence" value="ECO:0007669"/>
    <property type="project" value="UniProtKB-SubCell"/>
</dbReference>
<proteinExistence type="inferred from homology"/>
<reference evidence="9 10" key="1">
    <citation type="journal article" date="2010" name="Stand. Genomic Sci.">
        <title>Complete genome sequence of Acetohalobium arabaticum type strain (Z-7288).</title>
        <authorList>
            <person name="Sikorski J."/>
            <person name="Lapidus A."/>
            <person name="Chertkov O."/>
            <person name="Lucas S."/>
            <person name="Copeland A."/>
            <person name="Glavina Del Rio T."/>
            <person name="Nolan M."/>
            <person name="Tice H."/>
            <person name="Cheng J.F."/>
            <person name="Han C."/>
            <person name="Brambilla E."/>
            <person name="Pitluck S."/>
            <person name="Liolios K."/>
            <person name="Ivanova N."/>
            <person name="Mavromatis K."/>
            <person name="Mikhailova N."/>
            <person name="Pati A."/>
            <person name="Bruce D."/>
            <person name="Detter C."/>
            <person name="Tapia R."/>
            <person name="Goodwin L."/>
            <person name="Chen A."/>
            <person name="Palaniappan K."/>
            <person name="Land M."/>
            <person name="Hauser L."/>
            <person name="Chang Y.J."/>
            <person name="Jeffries C.D."/>
            <person name="Rohde M."/>
            <person name="Goker M."/>
            <person name="Spring S."/>
            <person name="Woyke T."/>
            <person name="Bristow J."/>
            <person name="Eisen J.A."/>
            <person name="Markowitz V."/>
            <person name="Hugenholtz P."/>
            <person name="Kyrpides N.C."/>
            <person name="Klenk H.P."/>
        </authorList>
    </citation>
    <scope>NUCLEOTIDE SEQUENCE [LARGE SCALE GENOMIC DNA]</scope>
    <source>
        <strain evidence="10">ATCC 49924 / DSM 5501 / Z-7288</strain>
    </source>
</reference>
<evidence type="ECO:0000256" key="4">
    <source>
        <dbReference type="ARBA" id="ARBA00022692"/>
    </source>
</evidence>
<dbReference type="PANTHER" id="PTHR34582:SF6">
    <property type="entry name" value="UPF0702 TRANSMEMBRANE PROTEIN YCAP"/>
    <property type="match status" value="1"/>
</dbReference>
<dbReference type="OrthoDB" id="1682423at2"/>
<feature type="transmembrane region" description="Helical" evidence="7">
    <location>
        <begin position="56"/>
        <end position="75"/>
    </location>
</feature>
<protein>
    <recommendedName>
        <fullName evidence="8">YetF C-terminal domain-containing protein</fullName>
    </recommendedName>
</protein>
<dbReference type="HOGENOM" id="CLU_077149_0_1_9"/>
<dbReference type="STRING" id="574087.Acear_1538"/>
<keyword evidence="3" id="KW-1003">Cell membrane</keyword>
<dbReference type="RefSeq" id="WP_013278489.1">
    <property type="nucleotide sequence ID" value="NC_014378.1"/>
</dbReference>
<evidence type="ECO:0000256" key="6">
    <source>
        <dbReference type="ARBA" id="ARBA00023136"/>
    </source>
</evidence>
<dbReference type="Pfam" id="PF04239">
    <property type="entry name" value="DUF421"/>
    <property type="match status" value="1"/>
</dbReference>
<keyword evidence="10" id="KW-1185">Reference proteome</keyword>
<keyword evidence="4 7" id="KW-0812">Transmembrane</keyword>
<evidence type="ECO:0000256" key="5">
    <source>
        <dbReference type="ARBA" id="ARBA00022989"/>
    </source>
</evidence>
<dbReference type="InterPro" id="IPR007353">
    <property type="entry name" value="DUF421"/>
</dbReference>
<evidence type="ECO:0000256" key="7">
    <source>
        <dbReference type="SAM" id="Phobius"/>
    </source>
</evidence>
<dbReference type="InterPro" id="IPR023090">
    <property type="entry name" value="UPF0702_alpha/beta_dom_sf"/>
</dbReference>
<dbReference type="PANTHER" id="PTHR34582">
    <property type="entry name" value="UPF0702 TRANSMEMBRANE PROTEIN YCAP"/>
    <property type="match status" value="1"/>
</dbReference>
<evidence type="ECO:0000256" key="3">
    <source>
        <dbReference type="ARBA" id="ARBA00022475"/>
    </source>
</evidence>
<dbReference type="EMBL" id="CP002105">
    <property type="protein sequence ID" value="ADL13044.1"/>
    <property type="molecule type" value="Genomic_DNA"/>
</dbReference>
<keyword evidence="5 7" id="KW-1133">Transmembrane helix</keyword>
<dbReference type="KEGG" id="aar:Acear_1538"/>
<accession>D9QRA3</accession>
<dbReference type="Gene3D" id="3.30.240.20">
    <property type="entry name" value="bsu07140 like domains"/>
    <property type="match status" value="2"/>
</dbReference>
<name>D9QRA3_ACEAZ</name>
<dbReference type="Proteomes" id="UP000001661">
    <property type="component" value="Chromosome"/>
</dbReference>
<sequence>MLIVIIRTVILYLAVLVVLRLMGKRQIGELQPFDLAVTIMVSELAAMPMQNTDVPLINSLLPISLILILQIYISVINTKSFKAREIVCGSPDILIENGQLNEEELRKNRISIHELLEELRVKGYHNLAEIEFAFIETNGQVSVIPKSQNRPVTPEDLEIETDYEGVAYSLIVDGKVYQPNLDEVGLSKDWLKNELSNFGINDLSDVLFANIDSSGNIFYQLYDS</sequence>
<evidence type="ECO:0000259" key="8">
    <source>
        <dbReference type="Pfam" id="PF04239"/>
    </source>
</evidence>
<gene>
    <name evidence="9" type="ordered locus">Acear_1538</name>
</gene>
<evidence type="ECO:0000256" key="1">
    <source>
        <dbReference type="ARBA" id="ARBA00004651"/>
    </source>
</evidence>
<dbReference type="eggNOG" id="COG2323">
    <property type="taxonomic scope" value="Bacteria"/>
</dbReference>
<evidence type="ECO:0000313" key="10">
    <source>
        <dbReference type="Proteomes" id="UP000001661"/>
    </source>
</evidence>